<keyword evidence="3" id="KW-1185">Reference proteome</keyword>
<sequence length="341" mass="38392">MAFAGHRSTEQEQSDSDRRRSVFSFGRWGRKPQARLVTDYGDPELARLRAAARAGDWPAMRGILEAVTDGEKLGRFVWNVSDTPGMAGWMGGVLEREPDGTLALLTAGAHHIHWGWEARTAARASQVSREQFQVFHERLGVAEDLLYRVAEREPDWVAPWFMLQVSGRGLQVGQEIARRRFEATVRRCPGHPGAHRQQLQQVCAKWGGSHEEMHAFARDSMLAAPGGSPLGELVALAHLERWLDLEPDEDEKYMRRPEVRAELHEAADRSIRHPDFDPGRPHEWIPVHNTFAMAFSLAGERKAAAAAFAALDGRVTEFPWSYLGSGDPVAAFRKWRWHAGR</sequence>
<accession>A0ABN3IGL0</accession>
<evidence type="ECO:0000256" key="1">
    <source>
        <dbReference type="SAM" id="MobiDB-lite"/>
    </source>
</evidence>
<organism evidence="2 3">
    <name type="scientific">Streptomyces glaucosporus</name>
    <dbReference type="NCBI Taxonomy" id="284044"/>
    <lineage>
        <taxon>Bacteria</taxon>
        <taxon>Bacillati</taxon>
        <taxon>Actinomycetota</taxon>
        <taxon>Actinomycetes</taxon>
        <taxon>Kitasatosporales</taxon>
        <taxon>Streptomycetaceae</taxon>
        <taxon>Streptomyces</taxon>
    </lineage>
</organism>
<dbReference type="Proteomes" id="UP001500058">
    <property type="component" value="Unassembled WGS sequence"/>
</dbReference>
<comment type="caution">
    <text evidence="2">The sequence shown here is derived from an EMBL/GenBank/DDBJ whole genome shotgun (WGS) entry which is preliminary data.</text>
</comment>
<dbReference type="EMBL" id="BAAATJ010000016">
    <property type="protein sequence ID" value="GAA2404361.1"/>
    <property type="molecule type" value="Genomic_DNA"/>
</dbReference>
<reference evidence="2 3" key="1">
    <citation type="journal article" date="2019" name="Int. J. Syst. Evol. Microbiol.">
        <title>The Global Catalogue of Microorganisms (GCM) 10K type strain sequencing project: providing services to taxonomists for standard genome sequencing and annotation.</title>
        <authorList>
            <consortium name="The Broad Institute Genomics Platform"/>
            <consortium name="The Broad Institute Genome Sequencing Center for Infectious Disease"/>
            <person name="Wu L."/>
            <person name="Ma J."/>
        </authorList>
    </citation>
    <scope>NUCLEOTIDE SEQUENCE [LARGE SCALE GENOMIC DNA]</scope>
    <source>
        <strain evidence="2 3">JCM 6921</strain>
    </source>
</reference>
<evidence type="ECO:0008006" key="4">
    <source>
        <dbReference type="Google" id="ProtNLM"/>
    </source>
</evidence>
<name>A0ABN3IGL0_9ACTN</name>
<proteinExistence type="predicted"/>
<dbReference type="RefSeq" id="WP_344631971.1">
    <property type="nucleotide sequence ID" value="NZ_BAAATJ010000016.1"/>
</dbReference>
<feature type="compositionally biased region" description="Basic and acidic residues" evidence="1">
    <location>
        <begin position="7"/>
        <end position="20"/>
    </location>
</feature>
<gene>
    <name evidence="2" type="ORF">GCM10010420_34830</name>
</gene>
<feature type="region of interest" description="Disordered" evidence="1">
    <location>
        <begin position="1"/>
        <end position="20"/>
    </location>
</feature>
<evidence type="ECO:0000313" key="3">
    <source>
        <dbReference type="Proteomes" id="UP001500058"/>
    </source>
</evidence>
<evidence type="ECO:0000313" key="2">
    <source>
        <dbReference type="EMBL" id="GAA2404361.1"/>
    </source>
</evidence>
<protein>
    <recommendedName>
        <fullName evidence="4">DUF4034 domain-containing protein</fullName>
    </recommendedName>
</protein>